<dbReference type="Proteomes" id="UP000264217">
    <property type="component" value="Unassembled WGS sequence"/>
</dbReference>
<reference evidence="5 6" key="1">
    <citation type="submission" date="2018-08" db="EMBL/GenBank/DDBJ databases">
        <title>Mucilaginibacter sp. MYSH2.</title>
        <authorList>
            <person name="Seo T."/>
        </authorList>
    </citation>
    <scope>NUCLEOTIDE SEQUENCE [LARGE SCALE GENOMIC DNA]</scope>
    <source>
        <strain evidence="5 6">MYSH2</strain>
    </source>
</reference>
<evidence type="ECO:0000313" key="5">
    <source>
        <dbReference type="EMBL" id="RFZ91336.1"/>
    </source>
</evidence>
<dbReference type="InterPro" id="IPR001466">
    <property type="entry name" value="Beta-lactam-related"/>
</dbReference>
<dbReference type="EMBL" id="QWDC01000003">
    <property type="protein sequence ID" value="RFZ91336.1"/>
    <property type="molecule type" value="Genomic_DNA"/>
</dbReference>
<evidence type="ECO:0000259" key="4">
    <source>
        <dbReference type="Pfam" id="PF00144"/>
    </source>
</evidence>
<dbReference type="SMART" id="SM00028">
    <property type="entry name" value="TPR"/>
    <property type="match status" value="1"/>
</dbReference>
<dbReference type="SUPFAM" id="SSF56601">
    <property type="entry name" value="beta-lactamase/transpeptidase-like"/>
    <property type="match status" value="1"/>
</dbReference>
<dbReference type="SUPFAM" id="SSF48452">
    <property type="entry name" value="TPR-like"/>
    <property type="match status" value="1"/>
</dbReference>
<evidence type="ECO:0000256" key="1">
    <source>
        <dbReference type="ARBA" id="ARBA00004370"/>
    </source>
</evidence>
<dbReference type="PROSITE" id="PS50293">
    <property type="entry name" value="TPR_REGION"/>
    <property type="match status" value="1"/>
</dbReference>
<dbReference type="PROSITE" id="PS50005">
    <property type="entry name" value="TPR"/>
    <property type="match status" value="1"/>
</dbReference>
<evidence type="ECO:0000313" key="6">
    <source>
        <dbReference type="Proteomes" id="UP000264217"/>
    </source>
</evidence>
<evidence type="ECO:0000256" key="3">
    <source>
        <dbReference type="PROSITE-ProRule" id="PRU00339"/>
    </source>
</evidence>
<dbReference type="Gene3D" id="3.40.710.10">
    <property type="entry name" value="DD-peptidase/beta-lactamase superfamily"/>
    <property type="match status" value="1"/>
</dbReference>
<name>A0A372NQW1_9SPHI</name>
<dbReference type="Gene3D" id="1.25.40.10">
    <property type="entry name" value="Tetratricopeptide repeat domain"/>
    <property type="match status" value="1"/>
</dbReference>
<comment type="caution">
    <text evidence="5">The sequence shown here is derived from an EMBL/GenBank/DDBJ whole genome shotgun (WGS) entry which is preliminary data.</text>
</comment>
<organism evidence="5 6">
    <name type="scientific">Mucilaginibacter conchicola</name>
    <dbReference type="NCBI Taxonomy" id="2303333"/>
    <lineage>
        <taxon>Bacteria</taxon>
        <taxon>Pseudomonadati</taxon>
        <taxon>Bacteroidota</taxon>
        <taxon>Sphingobacteriia</taxon>
        <taxon>Sphingobacteriales</taxon>
        <taxon>Sphingobacteriaceae</taxon>
        <taxon>Mucilaginibacter</taxon>
    </lineage>
</organism>
<accession>A0A372NQW1</accession>
<keyword evidence="2" id="KW-0472">Membrane</keyword>
<dbReference type="InterPro" id="IPR050491">
    <property type="entry name" value="AmpC-like"/>
</dbReference>
<dbReference type="InterPro" id="IPR012338">
    <property type="entry name" value="Beta-lactam/transpept-like"/>
</dbReference>
<keyword evidence="3" id="KW-0802">TPR repeat</keyword>
<feature type="domain" description="Beta-lactamase-related" evidence="4">
    <location>
        <begin position="43"/>
        <end position="382"/>
    </location>
</feature>
<dbReference type="PANTHER" id="PTHR46825">
    <property type="entry name" value="D-ALANYL-D-ALANINE-CARBOXYPEPTIDASE/ENDOPEPTIDASE AMPH"/>
    <property type="match status" value="1"/>
</dbReference>
<dbReference type="GO" id="GO:0016020">
    <property type="term" value="C:membrane"/>
    <property type="evidence" value="ECO:0007669"/>
    <property type="project" value="UniProtKB-SubCell"/>
</dbReference>
<proteinExistence type="predicted"/>
<dbReference type="Pfam" id="PF00144">
    <property type="entry name" value="Beta-lactamase"/>
    <property type="match status" value="1"/>
</dbReference>
<protein>
    <recommendedName>
        <fullName evidence="4">Beta-lactamase-related domain-containing protein</fullName>
    </recommendedName>
</protein>
<dbReference type="AlphaFoldDB" id="A0A372NQW1"/>
<evidence type="ECO:0000256" key="2">
    <source>
        <dbReference type="ARBA" id="ARBA00023136"/>
    </source>
</evidence>
<dbReference type="InterPro" id="IPR011990">
    <property type="entry name" value="TPR-like_helical_dom_sf"/>
</dbReference>
<feature type="repeat" description="TPR" evidence="3">
    <location>
        <begin position="469"/>
        <end position="502"/>
    </location>
</feature>
<gene>
    <name evidence="5" type="ORF">D0C36_20640</name>
</gene>
<dbReference type="PANTHER" id="PTHR46825:SF11">
    <property type="entry name" value="PENICILLIN-BINDING PROTEIN 4"/>
    <property type="match status" value="1"/>
</dbReference>
<sequence>MLALPIFRCIHQIIIQMRIIAISLLLITLNLKAYSQNRVKQIDSLVKTRIADYELSGNVLVAEKGKVIYQHSTGLANTASNTPVTPASAFHLASVSKIFTSVAIFQLYEKGKLLLNDPVKKYIPELNNGVVTISQLLSHTSGLVDFQILERPYLQDTSKIFTLVDIPVAINNDKNAFASAPGEKWSYSNTGYNLLALIVEKIAKTSFPDYLSKNLFKPAGMLHTYINTPLIKVSDANRVTGYDYLNFAPWVLQRADSLRQNQIELLHINGLVGMGNVVTTTEDLLGFDRALYHGKIIKRSSLDKAFTPVRLNNGELAVRGWKNTLSYMGLGWCVLKDTTYGKVVFHTGGMAGAVTAFIRNITKDQTVIVLNNVTQRSTHNTAMSVLYLLNGGTPQTDKKSSANEFARTLTKYGVNEAWARFNTIKTDTAHFYTDEREFNMAGIGMFFNNYKAQGLEVLRLNTVLFPNSANVYDSLAMALAESGDKRSAILMYQKALELDPKLISSLNGMKKLTAN</sequence>
<keyword evidence="6" id="KW-1185">Reference proteome</keyword>
<comment type="subcellular location">
    <subcellularLocation>
        <location evidence="1">Membrane</location>
    </subcellularLocation>
</comment>
<dbReference type="InterPro" id="IPR019734">
    <property type="entry name" value="TPR_rpt"/>
</dbReference>